<dbReference type="SUPFAM" id="SSF49842">
    <property type="entry name" value="TNF-like"/>
    <property type="match status" value="1"/>
</dbReference>
<dbReference type="Gene3D" id="2.60.120.40">
    <property type="match status" value="1"/>
</dbReference>
<dbReference type="EMBL" id="CAJFCJ010000003">
    <property type="protein sequence ID" value="CAD5112930.1"/>
    <property type="molecule type" value="Genomic_DNA"/>
</dbReference>
<reference evidence="7 8" key="1">
    <citation type="submission" date="2020-08" db="EMBL/GenBank/DDBJ databases">
        <authorList>
            <person name="Hejnol A."/>
        </authorList>
    </citation>
    <scope>NUCLEOTIDE SEQUENCE [LARGE SCALE GENOMIC DNA]</scope>
</reference>
<keyword evidence="5" id="KW-0325">Glycoprotein</keyword>
<keyword evidence="2" id="KW-0202">Cytokine</keyword>
<evidence type="ECO:0000313" key="7">
    <source>
        <dbReference type="EMBL" id="CAD5112930.1"/>
    </source>
</evidence>
<dbReference type="InterPro" id="IPR008983">
    <property type="entry name" value="Tumour_necrosis_fac-like_dom"/>
</dbReference>
<dbReference type="GO" id="GO:0005125">
    <property type="term" value="F:cytokine activity"/>
    <property type="evidence" value="ECO:0007669"/>
    <property type="project" value="UniProtKB-KW"/>
</dbReference>
<evidence type="ECO:0000256" key="5">
    <source>
        <dbReference type="ARBA" id="ARBA00023180"/>
    </source>
</evidence>
<dbReference type="InterPro" id="IPR051748">
    <property type="entry name" value="TNF_Ligand_Superfamily"/>
</dbReference>
<evidence type="ECO:0000313" key="8">
    <source>
        <dbReference type="Proteomes" id="UP000549394"/>
    </source>
</evidence>
<evidence type="ECO:0000256" key="3">
    <source>
        <dbReference type="ARBA" id="ARBA00022525"/>
    </source>
</evidence>
<keyword evidence="3" id="KW-0964">Secreted</keyword>
<gene>
    <name evidence="7" type="ORF">DGYR_LOCUS1989</name>
</gene>
<organism evidence="7 8">
    <name type="scientific">Dimorphilus gyrociliatus</name>
    <dbReference type="NCBI Taxonomy" id="2664684"/>
    <lineage>
        <taxon>Eukaryota</taxon>
        <taxon>Metazoa</taxon>
        <taxon>Spiralia</taxon>
        <taxon>Lophotrochozoa</taxon>
        <taxon>Annelida</taxon>
        <taxon>Polychaeta</taxon>
        <taxon>Polychaeta incertae sedis</taxon>
        <taxon>Dinophilidae</taxon>
        <taxon>Dimorphilus</taxon>
    </lineage>
</organism>
<keyword evidence="8" id="KW-1185">Reference proteome</keyword>
<evidence type="ECO:0000256" key="6">
    <source>
        <dbReference type="SAM" id="Phobius"/>
    </source>
</evidence>
<protein>
    <submittedName>
        <fullName evidence="7">DgyrCDS2137</fullName>
    </submittedName>
</protein>
<dbReference type="PANTHER" id="PTHR15151:SF24">
    <property type="entry name" value="A PROLIFERATION-INDUCING LIGAND-LIKE PROTEIN-RELATED"/>
    <property type="match status" value="1"/>
</dbReference>
<dbReference type="Proteomes" id="UP000549394">
    <property type="component" value="Unassembled WGS sequence"/>
</dbReference>
<evidence type="ECO:0000256" key="1">
    <source>
        <dbReference type="ARBA" id="ARBA00004613"/>
    </source>
</evidence>
<keyword evidence="4" id="KW-1015">Disulfide bond</keyword>
<keyword evidence="6" id="KW-0472">Membrane</keyword>
<evidence type="ECO:0000256" key="4">
    <source>
        <dbReference type="ARBA" id="ARBA00023157"/>
    </source>
</evidence>
<feature type="transmembrane region" description="Helical" evidence="6">
    <location>
        <begin position="9"/>
        <end position="28"/>
    </location>
</feature>
<sequence>MEGIVSKVSIFHILLGIALLVMSSLVIYDTVILQMQIHEKETIELKRVHAVQRKSENSKEIIEKMPILKRVKRRAQCSRKECRRLFKFCESKRHSEKCKDFKSKTSCSTRDCPILKSIENLHSKISFIFDNLQQFRERSKKYENHLPLNTTQLMLFNPIPLKSDEDYHCRSLETGASLYSKEPYCQIKDNRGFWETVIRNWTVETSKHANNTQIGEFNITSGDLKIKKLGYYWIHAQITFFNDVNRNGFKINKISEVKKVQTLSTCINTAGLNKVTYSEITDNEKTKKIDSMEETEKRKKYQEKFKYDNKIYKLALEEQYTSCSTSVVTYLNKGDKIFLSTFYPKNKIAVENRTSFWRLIKLG</sequence>
<comment type="subcellular location">
    <subcellularLocation>
        <location evidence="1">Secreted</location>
    </subcellularLocation>
</comment>
<dbReference type="GO" id="GO:0005615">
    <property type="term" value="C:extracellular space"/>
    <property type="evidence" value="ECO:0007669"/>
    <property type="project" value="UniProtKB-KW"/>
</dbReference>
<name>A0A7I8VCF3_9ANNE</name>
<dbReference type="AlphaFoldDB" id="A0A7I8VCF3"/>
<dbReference type="PANTHER" id="PTHR15151">
    <property type="entry name" value="PROTEIN EIGER"/>
    <property type="match status" value="1"/>
</dbReference>
<keyword evidence="6" id="KW-0812">Transmembrane</keyword>
<accession>A0A7I8VCF3</accession>
<comment type="caution">
    <text evidence="7">The sequence shown here is derived from an EMBL/GenBank/DDBJ whole genome shotgun (WGS) entry which is preliminary data.</text>
</comment>
<evidence type="ECO:0000256" key="2">
    <source>
        <dbReference type="ARBA" id="ARBA00022514"/>
    </source>
</evidence>
<proteinExistence type="predicted"/>
<keyword evidence="6" id="KW-1133">Transmembrane helix</keyword>